<name>A0A4U7BDC3_9PEZI</name>
<sequence length="295" mass="34719">MSKTGIKALQKSPLGKIPAEIRNKVYRLVLNSAIVHVKHVRTPGILRVCHLIRTEALPILFNNALFVINVDGASGLTFDKEQLETDSFAFWRELPADTHFIKRAVSFDTFQSPYYVQPEEHIEAAHPEYTNRLSYKDDYSHLYVFELGKDPKVRHRIKPCPICDGPLSDYMYADRLNEHLGKGTVQYQKWADEHKGHVQEADRLLALEPYHAGLDVTKLEQFRLTTDMVHAMEEAEDAEEYIDWEIGCEELEEEWDREKKQREEDEVMWGERMVRLRRQWEELDRFLYPETEEEP</sequence>
<evidence type="ECO:0000313" key="2">
    <source>
        <dbReference type="Proteomes" id="UP000308133"/>
    </source>
</evidence>
<comment type="caution">
    <text evidence="1">The sequence shown here is derived from an EMBL/GenBank/DDBJ whole genome shotgun (WGS) entry which is preliminary data.</text>
</comment>
<accession>A0A4U7BDC3</accession>
<organism evidence="1 2">
    <name type="scientific">Elsinoe australis</name>
    <dbReference type="NCBI Taxonomy" id="40998"/>
    <lineage>
        <taxon>Eukaryota</taxon>
        <taxon>Fungi</taxon>
        <taxon>Dikarya</taxon>
        <taxon>Ascomycota</taxon>
        <taxon>Pezizomycotina</taxon>
        <taxon>Dothideomycetes</taxon>
        <taxon>Dothideomycetidae</taxon>
        <taxon>Myriangiales</taxon>
        <taxon>Elsinoaceae</taxon>
        <taxon>Elsinoe</taxon>
    </lineage>
</organism>
<proteinExistence type="predicted"/>
<evidence type="ECO:0000313" key="1">
    <source>
        <dbReference type="EMBL" id="TKX26007.1"/>
    </source>
</evidence>
<dbReference type="EMBL" id="PTQR01000021">
    <property type="protein sequence ID" value="TKX26007.1"/>
    <property type="molecule type" value="Genomic_DNA"/>
</dbReference>
<dbReference type="Proteomes" id="UP000308133">
    <property type="component" value="Unassembled WGS sequence"/>
</dbReference>
<dbReference type="AlphaFoldDB" id="A0A4U7BDC3"/>
<protein>
    <submittedName>
        <fullName evidence="1">Uncharacterized protein</fullName>
    </submittedName>
</protein>
<gene>
    <name evidence="1" type="ORF">C1H76_1854</name>
</gene>
<reference evidence="1 2" key="1">
    <citation type="submission" date="2018-02" db="EMBL/GenBank/DDBJ databases">
        <title>Draft genome sequences of Elsinoe sp., causing black scab on jojoba.</title>
        <authorList>
            <person name="Stodart B."/>
            <person name="Jeffress S."/>
            <person name="Ash G."/>
            <person name="Arun Chinnappa K."/>
        </authorList>
    </citation>
    <scope>NUCLEOTIDE SEQUENCE [LARGE SCALE GENOMIC DNA]</scope>
    <source>
        <strain evidence="1 2">Hillstone_2</strain>
    </source>
</reference>